<dbReference type="AlphaFoldDB" id="A0A1Y5SSX0"/>
<dbReference type="RefSeq" id="WP_235820309.1">
    <property type="nucleotide sequence ID" value="NZ_FWFO01000001.1"/>
</dbReference>
<sequence>MTQTTFDIRTHNMPDEMRVLLDTYPRDSWEAHPGFKDKTRQWLGAHQGFRKLAEVLREDAEVYLDKDMGDGTYAARLSYYGNALVGNLHGHHGWEDRSYFPELSEADPRFDHGLEVLEQDHADLDKVLDSYTKSANRVIKLMQLDPGQVRDEVGALHGTSEAIEAFLQRHLSDEEELAVPIILHHRLRG</sequence>
<dbReference type="Proteomes" id="UP000193077">
    <property type="component" value="Unassembled WGS sequence"/>
</dbReference>
<dbReference type="Gene3D" id="1.20.120.520">
    <property type="entry name" value="nmb1532 protein domain like"/>
    <property type="match status" value="1"/>
</dbReference>
<feature type="domain" description="Hemerythrin-like" evidence="1">
    <location>
        <begin position="40"/>
        <end position="181"/>
    </location>
</feature>
<accession>A0A1Y5SSX0</accession>
<evidence type="ECO:0000313" key="2">
    <source>
        <dbReference type="EMBL" id="SLN44487.1"/>
    </source>
</evidence>
<name>A0A1Y5SSX0_9RHOB</name>
<organism evidence="2 3">
    <name type="scientific">Falsiruegeria litorea R37</name>
    <dbReference type="NCBI Taxonomy" id="1200284"/>
    <lineage>
        <taxon>Bacteria</taxon>
        <taxon>Pseudomonadati</taxon>
        <taxon>Pseudomonadota</taxon>
        <taxon>Alphaproteobacteria</taxon>
        <taxon>Rhodobacterales</taxon>
        <taxon>Roseobacteraceae</taxon>
        <taxon>Falsiruegeria</taxon>
    </lineage>
</organism>
<dbReference type="EMBL" id="FWFO01000001">
    <property type="protein sequence ID" value="SLN44487.1"/>
    <property type="molecule type" value="Genomic_DNA"/>
</dbReference>
<evidence type="ECO:0000259" key="1">
    <source>
        <dbReference type="Pfam" id="PF01814"/>
    </source>
</evidence>
<gene>
    <name evidence="2" type="ORF">TRL7639_02367</name>
</gene>
<dbReference type="InterPro" id="IPR012312">
    <property type="entry name" value="Hemerythrin-like"/>
</dbReference>
<dbReference type="Pfam" id="PF01814">
    <property type="entry name" value="Hemerythrin"/>
    <property type="match status" value="1"/>
</dbReference>
<protein>
    <recommendedName>
        <fullName evidence="1">Hemerythrin-like domain-containing protein</fullName>
    </recommendedName>
</protein>
<reference evidence="2 3" key="1">
    <citation type="submission" date="2017-03" db="EMBL/GenBank/DDBJ databases">
        <authorList>
            <person name="Afonso C.L."/>
            <person name="Miller P.J."/>
            <person name="Scott M.A."/>
            <person name="Spackman E."/>
            <person name="Goraichik I."/>
            <person name="Dimitrov K.M."/>
            <person name="Suarez D.L."/>
            <person name="Swayne D.E."/>
        </authorList>
    </citation>
    <scope>NUCLEOTIDE SEQUENCE [LARGE SCALE GENOMIC DNA]</scope>
    <source>
        <strain evidence="2 3">CECT 7639</strain>
    </source>
</reference>
<proteinExistence type="predicted"/>
<keyword evidence="3" id="KW-1185">Reference proteome</keyword>
<evidence type="ECO:0000313" key="3">
    <source>
        <dbReference type="Proteomes" id="UP000193077"/>
    </source>
</evidence>